<name>A0A0S6UGA3_NEOTH</name>
<evidence type="ECO:0000313" key="1">
    <source>
        <dbReference type="EMBL" id="GAF26492.1"/>
    </source>
</evidence>
<organism evidence="1">
    <name type="scientific">Moorella thermoacetica Y72</name>
    <dbReference type="NCBI Taxonomy" id="1325331"/>
    <lineage>
        <taxon>Bacteria</taxon>
        <taxon>Bacillati</taxon>
        <taxon>Bacillota</taxon>
        <taxon>Clostridia</taxon>
        <taxon>Neomoorellales</taxon>
        <taxon>Neomoorellaceae</taxon>
        <taxon>Neomoorella</taxon>
    </lineage>
</organism>
<protein>
    <submittedName>
        <fullName evidence="1">Uncharacterized protein</fullName>
    </submittedName>
</protein>
<reference evidence="1" key="1">
    <citation type="journal article" date="2014" name="Gene">
        <title>Genome-guided analysis of transformation efficiency and carbon dioxide assimilation by Moorella thermoacetica Y72.</title>
        <authorList>
            <person name="Tsukahara K."/>
            <person name="Kita A."/>
            <person name="Nakashimada Y."/>
            <person name="Hoshino T."/>
            <person name="Murakami K."/>
        </authorList>
    </citation>
    <scope>NUCLEOTIDE SEQUENCE [LARGE SCALE GENOMIC DNA]</scope>
    <source>
        <strain evidence="1">Y72</strain>
    </source>
</reference>
<sequence length="32" mass="3635">MTLIIKMKSSCSGIKKISRGIFNYKEPVPLDH</sequence>
<dbReference type="AlphaFoldDB" id="A0A0S6UGA3"/>
<dbReference type="Proteomes" id="UP000063718">
    <property type="component" value="Unassembled WGS sequence"/>
</dbReference>
<dbReference type="EMBL" id="DF238840">
    <property type="protein sequence ID" value="GAF26492.1"/>
    <property type="molecule type" value="Genomic_DNA"/>
</dbReference>
<proteinExistence type="predicted"/>
<gene>
    <name evidence="1" type="ORF">MTY_1832</name>
</gene>
<accession>A0A0S6UGA3</accession>